<dbReference type="EMBL" id="WPVZ01000332">
    <property type="protein sequence ID" value="MVL44866.1"/>
    <property type="molecule type" value="Genomic_DNA"/>
</dbReference>
<comment type="caution">
    <text evidence="2">The sequence shown here is derived from an EMBL/GenBank/DDBJ whole genome shotgun (WGS) entry which is preliminary data.</text>
</comment>
<proteinExistence type="predicted"/>
<dbReference type="EMBL" id="WPRH01000593">
    <property type="protein sequence ID" value="MVI56367.1"/>
    <property type="molecule type" value="Genomic_DNA"/>
</dbReference>
<evidence type="ECO:0000313" key="2">
    <source>
        <dbReference type="EMBL" id="MVL44866.1"/>
    </source>
</evidence>
<accession>A0A6B0D3J7</accession>
<dbReference type="AlphaFoldDB" id="A0A6B0D3J7"/>
<evidence type="ECO:0000313" key="1">
    <source>
        <dbReference type="EMBL" id="MVI56367.1"/>
    </source>
</evidence>
<name>A0A6B0D3J7_STAAU</name>
<protein>
    <submittedName>
        <fullName evidence="2">Uncharacterized protein</fullName>
    </submittedName>
</protein>
<dbReference type="Proteomes" id="UP000434412">
    <property type="component" value="Unassembled WGS sequence"/>
</dbReference>
<dbReference type="Proteomes" id="UP000433366">
    <property type="component" value="Unassembled WGS sequence"/>
</dbReference>
<sequence length="213" mass="25609">MYDNDINYDRNKKEKFENNYFSKSVMRFKNIGNGIAKNVKITYKHIDGLNYLKNLNSEIMPPLNHIFKIVNENEENHIARIGANYPEGNGVYSFEINKGGNYSQYSYRFINNDGYFEIPLNKKDMYILNYSIYHSNPRELKYPLIEFKFEYQDLYDNYYEENIFVSISNHALRHKPDEESITIRAMLDEFTIDKIEKLNRITRENYQHDSFYS</sequence>
<organism evidence="2 4">
    <name type="scientific">Staphylococcus aureus</name>
    <dbReference type="NCBI Taxonomy" id="1280"/>
    <lineage>
        <taxon>Bacteria</taxon>
        <taxon>Bacillati</taxon>
        <taxon>Bacillota</taxon>
        <taxon>Bacilli</taxon>
        <taxon>Bacillales</taxon>
        <taxon>Staphylococcaceae</taxon>
        <taxon>Staphylococcus</taxon>
    </lineage>
</organism>
<evidence type="ECO:0000313" key="4">
    <source>
        <dbReference type="Proteomes" id="UP000434412"/>
    </source>
</evidence>
<gene>
    <name evidence="1" type="ORF">GO793_10950</name>
    <name evidence="2" type="ORF">GO941_05100</name>
</gene>
<evidence type="ECO:0000313" key="3">
    <source>
        <dbReference type="Proteomes" id="UP000433366"/>
    </source>
</evidence>
<reference evidence="3 4" key="1">
    <citation type="submission" date="2019-11" db="EMBL/GenBank/DDBJ databases">
        <title>Implementation of targeted gown and glove precautions to prevent Staphylococcus aureus acquisition in community-based nursing homes.</title>
        <authorList>
            <person name="Stine O.C."/>
        </authorList>
    </citation>
    <scope>NUCLEOTIDE SEQUENCE [LARGE SCALE GENOMIC DNA]</scope>
    <source>
        <strain evidence="2 4">S_2023.LVRQ.AN</strain>
        <strain evidence="1 3">S_4031.LGMP.AI</strain>
    </source>
</reference>